<feature type="domain" description="YdbS-like PH" evidence="2">
    <location>
        <begin position="265"/>
        <end position="340"/>
    </location>
</feature>
<feature type="transmembrane region" description="Helical" evidence="1">
    <location>
        <begin position="190"/>
        <end position="211"/>
    </location>
</feature>
<feature type="domain" description="YdbS-like PH" evidence="2">
    <location>
        <begin position="73"/>
        <end position="150"/>
    </location>
</feature>
<protein>
    <submittedName>
        <fullName evidence="3">Putative membrane protein</fullName>
    </submittedName>
</protein>
<feature type="transmembrane region" description="Helical" evidence="1">
    <location>
        <begin position="240"/>
        <end position="262"/>
    </location>
</feature>
<dbReference type="PROSITE" id="PS50818">
    <property type="entry name" value="INTEIN_C_TER"/>
    <property type="match status" value="1"/>
</dbReference>
<accession>A0A1I3R562</accession>
<keyword evidence="1" id="KW-0812">Transmembrane</keyword>
<dbReference type="InterPro" id="IPR030934">
    <property type="entry name" value="Intein_C"/>
</dbReference>
<feature type="transmembrane region" description="Helical" evidence="1">
    <location>
        <begin position="20"/>
        <end position="43"/>
    </location>
</feature>
<proteinExistence type="predicted"/>
<dbReference type="InterPro" id="IPR005182">
    <property type="entry name" value="YdbS-like_PH"/>
</dbReference>
<gene>
    <name evidence="3" type="ORF">SAMN04487893_10728</name>
</gene>
<keyword evidence="1" id="KW-1133">Transmembrane helix</keyword>
<feature type="transmembrane region" description="Helical" evidence="1">
    <location>
        <begin position="394"/>
        <end position="414"/>
    </location>
</feature>
<keyword evidence="4" id="KW-1185">Reference proteome</keyword>
<dbReference type="PANTHER" id="PTHR34473">
    <property type="entry name" value="UPF0699 TRANSMEMBRANE PROTEIN YDBS"/>
    <property type="match status" value="1"/>
</dbReference>
<reference evidence="4" key="1">
    <citation type="submission" date="2016-10" db="EMBL/GenBank/DDBJ databases">
        <authorList>
            <person name="Varghese N."/>
            <person name="Submissions S."/>
        </authorList>
    </citation>
    <scope>NUCLEOTIDE SEQUENCE [LARGE SCALE GENOMIC DNA]</scope>
    <source>
        <strain evidence="4">DSM 26542</strain>
    </source>
</reference>
<evidence type="ECO:0000313" key="3">
    <source>
        <dbReference type="EMBL" id="SFJ40581.1"/>
    </source>
</evidence>
<evidence type="ECO:0000256" key="1">
    <source>
        <dbReference type="SAM" id="Phobius"/>
    </source>
</evidence>
<dbReference type="STRING" id="1150112.SAMN04487893_10728"/>
<name>A0A1I3R562_9FLAO</name>
<evidence type="ECO:0000259" key="2">
    <source>
        <dbReference type="Pfam" id="PF03703"/>
    </source>
</evidence>
<dbReference type="EMBL" id="FORU01000007">
    <property type="protein sequence ID" value="SFJ40581.1"/>
    <property type="molecule type" value="Genomic_DNA"/>
</dbReference>
<dbReference type="AlphaFoldDB" id="A0A1I3R562"/>
<dbReference type="Pfam" id="PF03703">
    <property type="entry name" value="bPH_2"/>
    <property type="match status" value="3"/>
</dbReference>
<dbReference type="Proteomes" id="UP000243887">
    <property type="component" value="Unassembled WGS sequence"/>
</dbReference>
<keyword evidence="1" id="KW-0472">Membrane</keyword>
<evidence type="ECO:0000313" key="4">
    <source>
        <dbReference type="Proteomes" id="UP000243887"/>
    </source>
</evidence>
<feature type="transmembrane region" description="Helical" evidence="1">
    <location>
        <begin position="367"/>
        <end position="388"/>
    </location>
</feature>
<organism evidence="3 4">
    <name type="scientific">Myroides guanonis</name>
    <dbReference type="NCBI Taxonomy" id="1150112"/>
    <lineage>
        <taxon>Bacteria</taxon>
        <taxon>Pseudomonadati</taxon>
        <taxon>Bacteroidota</taxon>
        <taxon>Flavobacteriia</taxon>
        <taxon>Flavobacteriales</taxon>
        <taxon>Flavobacteriaceae</taxon>
        <taxon>Myroides</taxon>
    </lineage>
</organism>
<feature type="domain" description="YdbS-like PH" evidence="2">
    <location>
        <begin position="424"/>
        <end position="476"/>
    </location>
</feature>
<dbReference type="PANTHER" id="PTHR34473:SF2">
    <property type="entry name" value="UPF0699 TRANSMEMBRANE PROTEIN YDBT"/>
    <property type="match status" value="1"/>
</dbReference>
<feature type="transmembrane region" description="Helical" evidence="1">
    <location>
        <begin position="49"/>
        <end position="73"/>
    </location>
</feature>
<sequence length="502" mass="58281">MKMRNNSFKTPTRQSKIGIVANFLFFMQKFVRAFIPVIILFIVKDSSRIPLPWVVIGSGILFLLVAIWSYLAYRNFFFYIDEKTDSFIIMKGVLAKSKTIVPLENIQQVTLNQKFIHKLVQVYAVEIDSAGSTEKEVEIPSVSHDIALELKSLLLSYNKTEVNNHILIDANTTEQNDLVQKLSIWTLIKLGLTTSYLQTLGLILAFFITFFEQYSNIFLKDYSDEEVFDMYRTSDVESLVILYVLVVLISLVLMVNVVRVIMKFFNYSISVQNNTFLVNYGLLSTHNVILRPRRIQLLKVTQNFFQAKMDLFHLKINQVISGESKGKNVGLEIPGYSKAEKNAFFNLVFEHETEKSLFELAPNYRFWAFRFFIFAIIPATVGVLIYMNHYDWKIVSAFCMAYILLMGLIQYRIFKVRKLIVYKDLICLRSGFWDVTETWLEPNKIQKLSVSQLFWQKKYDIGTLTLHTAGGNVSFQTTSYSELTQLSDLWLYEIESANKGWM</sequence>